<accession>A0A5J4XAV1</accession>
<gene>
    <name evidence="1" type="ORF">EZS28_000145</name>
</gene>
<organism evidence="1 2">
    <name type="scientific">Streblomastix strix</name>
    <dbReference type="NCBI Taxonomy" id="222440"/>
    <lineage>
        <taxon>Eukaryota</taxon>
        <taxon>Metamonada</taxon>
        <taxon>Preaxostyla</taxon>
        <taxon>Oxymonadida</taxon>
        <taxon>Streblomastigidae</taxon>
        <taxon>Streblomastix</taxon>
    </lineage>
</organism>
<comment type="caution">
    <text evidence="1">The sequence shown here is derived from an EMBL/GenBank/DDBJ whole genome shotgun (WGS) entry which is preliminary data.</text>
</comment>
<sequence length="112" mass="13308">MYGDPQFREDADDDHATLIGQLCENIKKIDSEQEQDLDENEANPENVVEYNKKKKVIYTVNGYTTAVRLGDKYHIRKRNQKKKYYIDFYDLERTALIAKLKQQGIKRDPYMK</sequence>
<dbReference type="EMBL" id="SNRW01000010">
    <property type="protein sequence ID" value="KAA6404327.1"/>
    <property type="molecule type" value="Genomic_DNA"/>
</dbReference>
<protein>
    <submittedName>
        <fullName evidence="1">Uncharacterized protein</fullName>
    </submittedName>
</protein>
<reference evidence="1 2" key="1">
    <citation type="submission" date="2019-03" db="EMBL/GenBank/DDBJ databases">
        <title>Single cell metagenomics reveals metabolic interactions within the superorganism composed of flagellate Streblomastix strix and complex community of Bacteroidetes bacteria on its surface.</title>
        <authorList>
            <person name="Treitli S.C."/>
            <person name="Kolisko M."/>
            <person name="Husnik F."/>
            <person name="Keeling P."/>
            <person name="Hampl V."/>
        </authorList>
    </citation>
    <scope>NUCLEOTIDE SEQUENCE [LARGE SCALE GENOMIC DNA]</scope>
    <source>
        <strain evidence="1">ST1C</strain>
    </source>
</reference>
<evidence type="ECO:0000313" key="2">
    <source>
        <dbReference type="Proteomes" id="UP000324800"/>
    </source>
</evidence>
<evidence type="ECO:0000313" key="1">
    <source>
        <dbReference type="EMBL" id="KAA6404327.1"/>
    </source>
</evidence>
<proteinExistence type="predicted"/>
<dbReference type="AlphaFoldDB" id="A0A5J4XAV1"/>
<name>A0A5J4XAV1_9EUKA</name>
<dbReference type="Proteomes" id="UP000324800">
    <property type="component" value="Unassembled WGS sequence"/>
</dbReference>